<dbReference type="Pfam" id="PF00781">
    <property type="entry name" value="DAGK_cat"/>
    <property type="match status" value="1"/>
</dbReference>
<evidence type="ECO:0000256" key="7">
    <source>
        <dbReference type="ARBA" id="ARBA00023209"/>
    </source>
</evidence>
<dbReference type="PANTHER" id="PTHR12358">
    <property type="entry name" value="SPHINGOSINE KINASE"/>
    <property type="match status" value="1"/>
</dbReference>
<dbReference type="GO" id="GO:0016301">
    <property type="term" value="F:kinase activity"/>
    <property type="evidence" value="ECO:0007669"/>
    <property type="project" value="UniProtKB-KW"/>
</dbReference>
<dbReference type="EMBL" id="CP037940">
    <property type="protein sequence ID" value="QBO37340.1"/>
    <property type="molecule type" value="Genomic_DNA"/>
</dbReference>
<evidence type="ECO:0000256" key="3">
    <source>
        <dbReference type="ARBA" id="ARBA00022679"/>
    </source>
</evidence>
<dbReference type="SUPFAM" id="SSF111331">
    <property type="entry name" value="NAD kinase/diacylglycerol kinase-like"/>
    <property type="match status" value="1"/>
</dbReference>
<dbReference type="NCBIfam" id="TIGR00147">
    <property type="entry name" value="YegS/Rv2252/BmrU family lipid kinase"/>
    <property type="match status" value="1"/>
</dbReference>
<keyword evidence="5 10" id="KW-0418">Kinase</keyword>
<evidence type="ECO:0000256" key="8">
    <source>
        <dbReference type="ARBA" id="ARBA00023264"/>
    </source>
</evidence>
<dbReference type="InterPro" id="IPR045540">
    <property type="entry name" value="YegS/DAGK_C"/>
</dbReference>
<dbReference type="OrthoDB" id="9786026at2"/>
<evidence type="ECO:0000256" key="6">
    <source>
        <dbReference type="ARBA" id="ARBA00022840"/>
    </source>
</evidence>
<evidence type="ECO:0000259" key="9">
    <source>
        <dbReference type="PROSITE" id="PS50146"/>
    </source>
</evidence>
<dbReference type="PANTHER" id="PTHR12358:SF54">
    <property type="entry name" value="SPHINGOSINE KINASE RELATED PROTEIN"/>
    <property type="match status" value="1"/>
</dbReference>
<keyword evidence="7" id="KW-0594">Phospholipid biosynthesis</keyword>
<dbReference type="Gene3D" id="2.60.200.40">
    <property type="match status" value="1"/>
</dbReference>
<keyword evidence="3" id="KW-0808">Transferase</keyword>
<keyword evidence="11" id="KW-1185">Reference proteome</keyword>
<dbReference type="SMART" id="SM00046">
    <property type="entry name" value="DAGKc"/>
    <property type="match status" value="1"/>
</dbReference>
<dbReference type="InterPro" id="IPR001206">
    <property type="entry name" value="Diacylglycerol_kinase_cat_dom"/>
</dbReference>
<evidence type="ECO:0000256" key="5">
    <source>
        <dbReference type="ARBA" id="ARBA00022777"/>
    </source>
</evidence>
<dbReference type="PROSITE" id="PS50146">
    <property type="entry name" value="DAGK"/>
    <property type="match status" value="1"/>
</dbReference>
<comment type="cofactor">
    <cofactor evidence="1">
        <name>Mg(2+)</name>
        <dbReference type="ChEBI" id="CHEBI:18420"/>
    </cofactor>
</comment>
<dbReference type="InterPro" id="IPR017438">
    <property type="entry name" value="ATP-NAD_kinase_N"/>
</dbReference>
<organism evidence="10 11">
    <name type="scientific">Periweissella cryptocerci</name>
    <dbReference type="NCBI Taxonomy" id="2506420"/>
    <lineage>
        <taxon>Bacteria</taxon>
        <taxon>Bacillati</taxon>
        <taxon>Bacillota</taxon>
        <taxon>Bacilli</taxon>
        <taxon>Lactobacillales</taxon>
        <taxon>Lactobacillaceae</taxon>
        <taxon>Periweissella</taxon>
    </lineage>
</organism>
<reference evidence="11" key="1">
    <citation type="submission" date="2019-03" db="EMBL/GenBank/DDBJ databases">
        <title>Weissella sp. 26KH-42 Genome sequencing.</title>
        <authorList>
            <person name="Heo J."/>
            <person name="Kim S.-J."/>
            <person name="Kim J.-S."/>
            <person name="Hong S.-B."/>
            <person name="Kwon S.-W."/>
        </authorList>
    </citation>
    <scope>NUCLEOTIDE SEQUENCE [LARGE SCALE GENOMIC DNA]</scope>
    <source>
        <strain evidence="11">26KH-42</strain>
    </source>
</reference>
<dbReference type="InterPro" id="IPR005218">
    <property type="entry name" value="Diacylglycerol/lipid_kinase"/>
</dbReference>
<dbReference type="InterPro" id="IPR050187">
    <property type="entry name" value="Lipid_Phosphate_FormReg"/>
</dbReference>
<dbReference type="GO" id="GO:0005524">
    <property type="term" value="F:ATP binding"/>
    <property type="evidence" value="ECO:0007669"/>
    <property type="project" value="UniProtKB-KW"/>
</dbReference>
<dbReference type="GO" id="GO:0008654">
    <property type="term" value="P:phospholipid biosynthetic process"/>
    <property type="evidence" value="ECO:0007669"/>
    <property type="project" value="UniProtKB-KW"/>
</dbReference>
<proteinExistence type="inferred from homology"/>
<accession>A0A4P6YWW1</accession>
<dbReference type="InterPro" id="IPR016064">
    <property type="entry name" value="NAD/diacylglycerol_kinase_sf"/>
</dbReference>
<evidence type="ECO:0000313" key="11">
    <source>
        <dbReference type="Proteomes" id="UP000292886"/>
    </source>
</evidence>
<evidence type="ECO:0000256" key="2">
    <source>
        <dbReference type="ARBA" id="ARBA00005983"/>
    </source>
</evidence>
<evidence type="ECO:0000256" key="4">
    <source>
        <dbReference type="ARBA" id="ARBA00022741"/>
    </source>
</evidence>
<dbReference type="Pfam" id="PF19279">
    <property type="entry name" value="YegS_C"/>
    <property type="match status" value="1"/>
</dbReference>
<gene>
    <name evidence="10" type="ORF">EQG49_13135</name>
</gene>
<dbReference type="Gene3D" id="3.40.50.10330">
    <property type="entry name" value="Probable inorganic polyphosphate/atp-NAD kinase, domain 1"/>
    <property type="match status" value="1"/>
</dbReference>
<dbReference type="RefSeq" id="WP_133364417.1">
    <property type="nucleotide sequence ID" value="NZ_CP037940.1"/>
</dbReference>
<dbReference type="Proteomes" id="UP000292886">
    <property type="component" value="Chromosome"/>
</dbReference>
<comment type="similarity">
    <text evidence="2">Belongs to the diacylglycerol/lipid kinase family.</text>
</comment>
<keyword evidence="7" id="KW-0443">Lipid metabolism</keyword>
<keyword evidence="8" id="KW-1208">Phospholipid metabolism</keyword>
<keyword evidence="4" id="KW-0547">Nucleotide-binding</keyword>
<protein>
    <submittedName>
        <fullName evidence="10">Diacylglycerol kinase family lipid kinase</fullName>
    </submittedName>
</protein>
<dbReference type="AlphaFoldDB" id="A0A4P6YWW1"/>
<sequence length="311" mass="34428">MAFSYFIIINKFAGSGNAAKIWPHIESTLLEKNVAYKMVTSDYAGHVTEIAKERANQHRNDEIIIVIGGDGTLHEAINGLKQSSFEVPIAYIPAGSGNDFARGLGMSKDPQTALSQILAATKPKIIDVGRYVAQDSPTPHYFVNNVGIGFDAAIVAYTNHSPMKSKLNRLHLGSLSYLTSIFHVMSNQPGFKIDVVNGQQVAHMDNAFLVTLSNHPYFGGGVKILPTAKIDSGELELILIEKMTWLQFIHMYSLMLRGKHYSMPIVQHIVGKNIQLQIHSAEQGQVDGEELGKHAFNFDFDVIKYPFMIKL</sequence>
<feature type="domain" description="DAGKc" evidence="9">
    <location>
        <begin position="1"/>
        <end position="135"/>
    </location>
</feature>
<keyword evidence="7" id="KW-0444">Lipid biosynthesis</keyword>
<dbReference type="KEGG" id="wei:EQG49_13135"/>
<evidence type="ECO:0000256" key="1">
    <source>
        <dbReference type="ARBA" id="ARBA00001946"/>
    </source>
</evidence>
<name>A0A4P6YWW1_9LACO</name>
<keyword evidence="6" id="KW-0067">ATP-binding</keyword>
<evidence type="ECO:0000313" key="10">
    <source>
        <dbReference type="EMBL" id="QBO37340.1"/>
    </source>
</evidence>